<evidence type="ECO:0000256" key="14">
    <source>
        <dbReference type="SAM" id="SignalP"/>
    </source>
</evidence>
<evidence type="ECO:0000256" key="1">
    <source>
        <dbReference type="ARBA" id="ARBA00004127"/>
    </source>
</evidence>
<dbReference type="EMBL" id="JACAZH010000011">
    <property type="protein sequence ID" value="KAF7354630.1"/>
    <property type="molecule type" value="Genomic_DNA"/>
</dbReference>
<feature type="transmembrane region" description="Helical" evidence="13">
    <location>
        <begin position="193"/>
        <end position="213"/>
    </location>
</feature>
<sequence>MSPLFKLPFIAGATLGLHAASTAPNPPPAAAEKRIEPTRLEFMLNSPLFRNAQKCMFMKAVYWSAALAEMTIIGGELESSSSLPWSQWVVSTLLFGRAPGALRVTPAVALGSGLVVSGALLRLYCYNTLGKYFTFETGIVRNHKLVTTGPYSLCRHPSYTGAVLAYLGLLCYYGSPGSWFMECVFKGTTSGKVFAIGYALMMSLIVTGLLSRIKKEDEGLKREFGQDWIEWAAKVPYALIPWAQETTLVKTLTGSVDLFVRSEDDIRIQVEVPDCPRTRPEHKSFGNKRGYEEPKRPSSGPELSPRDEKTDADVSGFSGDSDNNLPVGPKT</sequence>
<gene>
    <name evidence="15" type="ORF">MSAN_01376500</name>
</gene>
<dbReference type="GO" id="GO:0004671">
    <property type="term" value="F:protein C-terminal S-isoprenylcysteine carboxyl O-methyltransferase activity"/>
    <property type="evidence" value="ECO:0007669"/>
    <property type="project" value="UniProtKB-EC"/>
</dbReference>
<evidence type="ECO:0000256" key="4">
    <source>
        <dbReference type="ARBA" id="ARBA00022691"/>
    </source>
</evidence>
<keyword evidence="9 13" id="KW-0472">Membrane</keyword>
<keyword evidence="3" id="KW-0808">Transferase</keyword>
<keyword evidence="2" id="KW-0444">Lipid biosynthesis</keyword>
<evidence type="ECO:0000256" key="6">
    <source>
        <dbReference type="ARBA" id="ARBA00022824"/>
    </source>
</evidence>
<accession>A0A8H6Y5L0</accession>
<organism evidence="15 16">
    <name type="scientific">Mycena sanguinolenta</name>
    <dbReference type="NCBI Taxonomy" id="230812"/>
    <lineage>
        <taxon>Eukaryota</taxon>
        <taxon>Fungi</taxon>
        <taxon>Dikarya</taxon>
        <taxon>Basidiomycota</taxon>
        <taxon>Agaricomycotina</taxon>
        <taxon>Agaricomycetes</taxon>
        <taxon>Agaricomycetidae</taxon>
        <taxon>Agaricales</taxon>
        <taxon>Marasmiineae</taxon>
        <taxon>Mycenaceae</taxon>
        <taxon>Mycena</taxon>
    </lineage>
</organism>
<evidence type="ECO:0000256" key="13">
    <source>
        <dbReference type="SAM" id="Phobius"/>
    </source>
</evidence>
<dbReference type="Pfam" id="PF04191">
    <property type="entry name" value="PEMT"/>
    <property type="match status" value="1"/>
</dbReference>
<dbReference type="InterPro" id="IPR007318">
    <property type="entry name" value="Phopholipid_MeTrfase"/>
</dbReference>
<evidence type="ECO:0000256" key="10">
    <source>
        <dbReference type="ARBA" id="ARBA00023209"/>
    </source>
</evidence>
<proteinExistence type="predicted"/>
<feature type="chain" id="PRO_5034156960" description="Protein-S-isoprenylcysteine O-methyltransferase" evidence="14">
    <location>
        <begin position="20"/>
        <end position="331"/>
    </location>
</feature>
<dbReference type="PANTHER" id="PTHR12714">
    <property type="entry name" value="PROTEIN-S ISOPRENYLCYSTEINE O-METHYLTRANSFERASE"/>
    <property type="match status" value="1"/>
</dbReference>
<evidence type="ECO:0000256" key="7">
    <source>
        <dbReference type="ARBA" id="ARBA00022989"/>
    </source>
</evidence>
<keyword evidence="10" id="KW-0594">Phospholipid biosynthesis</keyword>
<keyword evidence="6" id="KW-0256">Endoplasmic reticulum</keyword>
<keyword evidence="11" id="KW-1208">Phospholipid metabolism</keyword>
<keyword evidence="4" id="KW-0949">S-adenosyl-L-methionine</keyword>
<comment type="caution">
    <text evidence="15">The sequence shown here is derived from an EMBL/GenBank/DDBJ whole genome shotgun (WGS) entry which is preliminary data.</text>
</comment>
<dbReference type="GO" id="GO:0032259">
    <property type="term" value="P:methylation"/>
    <property type="evidence" value="ECO:0007669"/>
    <property type="project" value="UniProtKB-KW"/>
</dbReference>
<evidence type="ECO:0000256" key="9">
    <source>
        <dbReference type="ARBA" id="ARBA00023136"/>
    </source>
</evidence>
<dbReference type="PANTHER" id="PTHR12714:SF9">
    <property type="entry name" value="PROTEIN-S-ISOPRENYLCYSTEINE O-METHYLTRANSFERASE"/>
    <property type="match status" value="1"/>
</dbReference>
<keyword evidence="16" id="KW-1185">Reference proteome</keyword>
<evidence type="ECO:0000256" key="11">
    <source>
        <dbReference type="ARBA" id="ARBA00023264"/>
    </source>
</evidence>
<evidence type="ECO:0000256" key="2">
    <source>
        <dbReference type="ARBA" id="ARBA00022516"/>
    </source>
</evidence>
<dbReference type="Proteomes" id="UP000623467">
    <property type="component" value="Unassembled WGS sequence"/>
</dbReference>
<evidence type="ECO:0008006" key="17">
    <source>
        <dbReference type="Google" id="ProtNLM"/>
    </source>
</evidence>
<evidence type="ECO:0000256" key="5">
    <source>
        <dbReference type="ARBA" id="ARBA00022692"/>
    </source>
</evidence>
<feature type="region of interest" description="Disordered" evidence="12">
    <location>
        <begin position="274"/>
        <end position="331"/>
    </location>
</feature>
<dbReference type="AlphaFoldDB" id="A0A8H6Y5L0"/>
<reference evidence="15" key="1">
    <citation type="submission" date="2020-05" db="EMBL/GenBank/DDBJ databases">
        <title>Mycena genomes resolve the evolution of fungal bioluminescence.</title>
        <authorList>
            <person name="Tsai I.J."/>
        </authorList>
    </citation>
    <scope>NUCLEOTIDE SEQUENCE</scope>
    <source>
        <strain evidence="15">160909Yilan</strain>
    </source>
</reference>
<keyword evidence="14" id="KW-0732">Signal</keyword>
<protein>
    <recommendedName>
        <fullName evidence="17">Protein-S-isoprenylcysteine O-methyltransferase</fullName>
    </recommendedName>
</protein>
<feature type="signal peptide" evidence="14">
    <location>
        <begin position="1"/>
        <end position="19"/>
    </location>
</feature>
<name>A0A8H6Y5L0_9AGAR</name>
<keyword evidence="3" id="KW-0489">Methyltransferase</keyword>
<evidence type="ECO:0000256" key="12">
    <source>
        <dbReference type="SAM" id="MobiDB-lite"/>
    </source>
</evidence>
<comment type="subcellular location">
    <subcellularLocation>
        <location evidence="1">Endomembrane system</location>
        <topology evidence="1">Multi-pass membrane protein</topology>
    </subcellularLocation>
</comment>
<evidence type="ECO:0000313" key="16">
    <source>
        <dbReference type="Proteomes" id="UP000623467"/>
    </source>
</evidence>
<dbReference type="OrthoDB" id="422086at2759"/>
<evidence type="ECO:0000256" key="8">
    <source>
        <dbReference type="ARBA" id="ARBA00023098"/>
    </source>
</evidence>
<keyword evidence="5 13" id="KW-0812">Transmembrane</keyword>
<dbReference type="Gene3D" id="1.20.120.1630">
    <property type="match status" value="1"/>
</dbReference>
<keyword evidence="8" id="KW-0443">Lipid metabolism</keyword>
<dbReference type="GO" id="GO:0005789">
    <property type="term" value="C:endoplasmic reticulum membrane"/>
    <property type="evidence" value="ECO:0007669"/>
    <property type="project" value="UniProtKB-SubCell"/>
</dbReference>
<evidence type="ECO:0000256" key="3">
    <source>
        <dbReference type="ARBA" id="ARBA00022603"/>
    </source>
</evidence>
<feature type="compositionally biased region" description="Basic and acidic residues" evidence="12">
    <location>
        <begin position="274"/>
        <end position="296"/>
    </location>
</feature>
<evidence type="ECO:0000313" key="15">
    <source>
        <dbReference type="EMBL" id="KAF7354630.1"/>
    </source>
</evidence>
<keyword evidence="7 13" id="KW-1133">Transmembrane helix</keyword>